<dbReference type="GO" id="GO:0005524">
    <property type="term" value="F:ATP binding"/>
    <property type="evidence" value="ECO:0007669"/>
    <property type="project" value="UniProtKB-KW"/>
</dbReference>
<keyword evidence="3" id="KW-0418">Kinase</keyword>
<dbReference type="GO" id="GO:0005737">
    <property type="term" value="C:cytoplasm"/>
    <property type="evidence" value="ECO:0000318"/>
    <property type="project" value="GO_Central"/>
</dbReference>
<proteinExistence type="predicted"/>
<dbReference type="GO" id="GO:0000045">
    <property type="term" value="P:autophagosome assembly"/>
    <property type="evidence" value="ECO:0000318"/>
    <property type="project" value="GO_Central"/>
</dbReference>
<feature type="region of interest" description="Disordered" evidence="5">
    <location>
        <begin position="257"/>
        <end position="296"/>
    </location>
</feature>
<evidence type="ECO:0000313" key="7">
    <source>
        <dbReference type="EMBL" id="EFJ23202.1"/>
    </source>
</evidence>
<evidence type="ECO:0000256" key="3">
    <source>
        <dbReference type="ARBA" id="ARBA00022777"/>
    </source>
</evidence>
<dbReference type="GO" id="GO:0010506">
    <property type="term" value="P:regulation of autophagy"/>
    <property type="evidence" value="ECO:0000318"/>
    <property type="project" value="GO_Central"/>
</dbReference>
<dbReference type="InterPro" id="IPR008271">
    <property type="entry name" value="Ser/Thr_kinase_AS"/>
</dbReference>
<dbReference type="AlphaFoldDB" id="D8RX61"/>
<dbReference type="KEGG" id="smo:SELMODRAFT_415764"/>
<evidence type="ECO:0000256" key="5">
    <source>
        <dbReference type="SAM" id="MobiDB-lite"/>
    </source>
</evidence>
<accession>D8RX61</accession>
<dbReference type="eggNOG" id="KOG0595">
    <property type="taxonomic scope" value="Eukaryota"/>
</dbReference>
<dbReference type="Proteomes" id="UP000001514">
    <property type="component" value="Unassembled WGS sequence"/>
</dbReference>
<feature type="domain" description="Protein kinase" evidence="6">
    <location>
        <begin position="1"/>
        <end position="197"/>
    </location>
</feature>
<dbReference type="SMART" id="SM00220">
    <property type="entry name" value="S_TKc"/>
    <property type="match status" value="1"/>
</dbReference>
<keyword evidence="1" id="KW-0808">Transferase</keyword>
<dbReference type="PROSITE" id="PS50011">
    <property type="entry name" value="PROTEIN_KINASE_DOM"/>
    <property type="match status" value="1"/>
</dbReference>
<dbReference type="InterPro" id="IPR045269">
    <property type="entry name" value="Atg1-like"/>
</dbReference>
<dbReference type="GO" id="GO:0004674">
    <property type="term" value="F:protein serine/threonine kinase activity"/>
    <property type="evidence" value="ECO:0000318"/>
    <property type="project" value="GO_Central"/>
</dbReference>
<dbReference type="SUPFAM" id="SSF56112">
    <property type="entry name" value="Protein kinase-like (PK-like)"/>
    <property type="match status" value="1"/>
</dbReference>
<sequence length="452" mass="50495">MDQFRQQLELIAQEQAIMKSIAHPNVVKLLGMISEDEHDELSTKYLVMEFCEGGDLDHYIHLNKKVSAGVARTIMLQLAAALQELRRMNLIHRDLKPHNLLLKNKVAPGSDPEGEAIVYDAKADLWSVGVMLYQMITGRRPFEACSSEDLFRKLGNKIQFRGEDYWDPDCRDLCEGLLRKNPLERISFEEFFNHKFLRGSSKAALVCDQEKADSVAILHRAPRPLETIPGDRQRPVRGRNPLMDSIEERIAREYVMVSSPSSSKNKHPHCPIPKPAPPPPRAHPPSKNSSKEDLERSETLRICAKLLGEVARFKLQDSKKLESLSLCLAALGSLKRALSIATTPQLLEDFSAALDETEAVAANLDRSSDQALPDAAEIIYQAALAAGRAGAVDEILEKRGRASVEYAKASTLLFFLIMDDSPIHLHSLDVASAHHCFHAITVRHKQCKNASH</sequence>
<dbReference type="STRING" id="88036.D8RX61"/>
<evidence type="ECO:0000256" key="1">
    <source>
        <dbReference type="ARBA" id="ARBA00022679"/>
    </source>
</evidence>
<gene>
    <name evidence="7" type="ORF">SELMODRAFT_415764</name>
</gene>
<dbReference type="InParanoid" id="D8RX61"/>
<evidence type="ECO:0000256" key="4">
    <source>
        <dbReference type="ARBA" id="ARBA00022840"/>
    </source>
</evidence>
<dbReference type="EMBL" id="GL377593">
    <property type="protein sequence ID" value="EFJ23202.1"/>
    <property type="molecule type" value="Genomic_DNA"/>
</dbReference>
<evidence type="ECO:0000313" key="8">
    <source>
        <dbReference type="Proteomes" id="UP000001514"/>
    </source>
</evidence>
<dbReference type="GO" id="GO:0005776">
    <property type="term" value="C:autophagosome"/>
    <property type="evidence" value="ECO:0000318"/>
    <property type="project" value="GO_Central"/>
</dbReference>
<keyword evidence="8" id="KW-1185">Reference proteome</keyword>
<dbReference type="GO" id="GO:0000407">
    <property type="term" value="C:phagophore assembly site"/>
    <property type="evidence" value="ECO:0000318"/>
    <property type="project" value="GO_Central"/>
</dbReference>
<dbReference type="Pfam" id="PF00069">
    <property type="entry name" value="Pkinase"/>
    <property type="match status" value="2"/>
</dbReference>
<evidence type="ECO:0000259" key="6">
    <source>
        <dbReference type="PROSITE" id="PS50011"/>
    </source>
</evidence>
<dbReference type="GO" id="GO:0005829">
    <property type="term" value="C:cytosol"/>
    <property type="evidence" value="ECO:0000318"/>
    <property type="project" value="GO_Central"/>
</dbReference>
<feature type="compositionally biased region" description="Pro residues" evidence="5">
    <location>
        <begin position="270"/>
        <end position="283"/>
    </location>
</feature>
<dbReference type="PROSITE" id="PS00108">
    <property type="entry name" value="PROTEIN_KINASE_ST"/>
    <property type="match status" value="1"/>
</dbReference>
<protein>
    <recommendedName>
        <fullName evidence="6">Protein kinase domain-containing protein</fullName>
    </recommendedName>
</protein>
<organism evidence="8">
    <name type="scientific">Selaginella moellendorffii</name>
    <name type="common">Spikemoss</name>
    <dbReference type="NCBI Taxonomy" id="88036"/>
    <lineage>
        <taxon>Eukaryota</taxon>
        <taxon>Viridiplantae</taxon>
        <taxon>Streptophyta</taxon>
        <taxon>Embryophyta</taxon>
        <taxon>Tracheophyta</taxon>
        <taxon>Lycopodiopsida</taxon>
        <taxon>Selaginellales</taxon>
        <taxon>Selaginellaceae</taxon>
        <taxon>Selaginella</taxon>
    </lineage>
</organism>
<dbReference type="GO" id="GO:0016020">
    <property type="term" value="C:membrane"/>
    <property type="evidence" value="ECO:0000318"/>
    <property type="project" value="GO_Central"/>
</dbReference>
<dbReference type="HOGENOM" id="CLU_606087_0_0_1"/>
<reference evidence="7 8" key="1">
    <citation type="journal article" date="2011" name="Science">
        <title>The Selaginella genome identifies genetic changes associated with the evolution of vascular plants.</title>
        <authorList>
            <person name="Banks J.A."/>
            <person name="Nishiyama T."/>
            <person name="Hasebe M."/>
            <person name="Bowman J.L."/>
            <person name="Gribskov M."/>
            <person name="dePamphilis C."/>
            <person name="Albert V.A."/>
            <person name="Aono N."/>
            <person name="Aoyama T."/>
            <person name="Ambrose B.A."/>
            <person name="Ashton N.W."/>
            <person name="Axtell M.J."/>
            <person name="Barker E."/>
            <person name="Barker M.S."/>
            <person name="Bennetzen J.L."/>
            <person name="Bonawitz N.D."/>
            <person name="Chapple C."/>
            <person name="Cheng C."/>
            <person name="Correa L.G."/>
            <person name="Dacre M."/>
            <person name="DeBarry J."/>
            <person name="Dreyer I."/>
            <person name="Elias M."/>
            <person name="Engstrom E.M."/>
            <person name="Estelle M."/>
            <person name="Feng L."/>
            <person name="Finet C."/>
            <person name="Floyd S.K."/>
            <person name="Frommer W.B."/>
            <person name="Fujita T."/>
            <person name="Gramzow L."/>
            <person name="Gutensohn M."/>
            <person name="Harholt J."/>
            <person name="Hattori M."/>
            <person name="Heyl A."/>
            <person name="Hirai T."/>
            <person name="Hiwatashi Y."/>
            <person name="Ishikawa M."/>
            <person name="Iwata M."/>
            <person name="Karol K.G."/>
            <person name="Koehler B."/>
            <person name="Kolukisaoglu U."/>
            <person name="Kubo M."/>
            <person name="Kurata T."/>
            <person name="Lalonde S."/>
            <person name="Li K."/>
            <person name="Li Y."/>
            <person name="Litt A."/>
            <person name="Lyons E."/>
            <person name="Manning G."/>
            <person name="Maruyama T."/>
            <person name="Michael T.P."/>
            <person name="Mikami K."/>
            <person name="Miyazaki S."/>
            <person name="Morinaga S."/>
            <person name="Murata T."/>
            <person name="Mueller-Roeber B."/>
            <person name="Nelson D.R."/>
            <person name="Obara M."/>
            <person name="Oguri Y."/>
            <person name="Olmstead R.G."/>
            <person name="Onodera N."/>
            <person name="Petersen B.L."/>
            <person name="Pils B."/>
            <person name="Prigge M."/>
            <person name="Rensing S.A."/>
            <person name="Riano-Pachon D.M."/>
            <person name="Roberts A.W."/>
            <person name="Sato Y."/>
            <person name="Scheller H.V."/>
            <person name="Schulz B."/>
            <person name="Schulz C."/>
            <person name="Shakirov E.V."/>
            <person name="Shibagaki N."/>
            <person name="Shinohara N."/>
            <person name="Shippen D.E."/>
            <person name="Soerensen I."/>
            <person name="Sotooka R."/>
            <person name="Sugimoto N."/>
            <person name="Sugita M."/>
            <person name="Sumikawa N."/>
            <person name="Tanurdzic M."/>
            <person name="Theissen G."/>
            <person name="Ulvskov P."/>
            <person name="Wakazuki S."/>
            <person name="Weng J.K."/>
            <person name="Willats W.W."/>
            <person name="Wipf D."/>
            <person name="Wolf P.G."/>
            <person name="Yang L."/>
            <person name="Zimmer A.D."/>
            <person name="Zhu Q."/>
            <person name="Mitros T."/>
            <person name="Hellsten U."/>
            <person name="Loque D."/>
            <person name="Otillar R."/>
            <person name="Salamov A."/>
            <person name="Schmutz J."/>
            <person name="Shapiro H."/>
            <person name="Lindquist E."/>
            <person name="Lucas S."/>
            <person name="Rokhsar D."/>
            <person name="Grigoriev I.V."/>
        </authorList>
    </citation>
    <scope>NUCLEOTIDE SEQUENCE [LARGE SCALE GENOMIC DNA]</scope>
</reference>
<name>D8RX61_SELML</name>
<dbReference type="Gene3D" id="1.10.510.10">
    <property type="entry name" value="Transferase(Phosphotransferase) domain 1"/>
    <property type="match status" value="2"/>
</dbReference>
<dbReference type="PANTHER" id="PTHR24348:SF22">
    <property type="entry name" value="NON-SPECIFIC SERINE_THREONINE PROTEIN KINASE"/>
    <property type="match status" value="1"/>
</dbReference>
<keyword evidence="4" id="KW-0067">ATP-binding</keyword>
<keyword evidence="2" id="KW-0547">Nucleotide-binding</keyword>
<evidence type="ECO:0000256" key="2">
    <source>
        <dbReference type="ARBA" id="ARBA00022741"/>
    </source>
</evidence>
<dbReference type="PANTHER" id="PTHR24348">
    <property type="entry name" value="SERINE/THREONINE-PROTEIN KINASE UNC-51-RELATED"/>
    <property type="match status" value="1"/>
</dbReference>
<dbReference type="InterPro" id="IPR011009">
    <property type="entry name" value="Kinase-like_dom_sf"/>
</dbReference>
<dbReference type="Gramene" id="EFJ23202">
    <property type="protein sequence ID" value="EFJ23202"/>
    <property type="gene ID" value="SELMODRAFT_415764"/>
</dbReference>
<dbReference type="InterPro" id="IPR000719">
    <property type="entry name" value="Prot_kinase_dom"/>
</dbReference>